<dbReference type="EMBL" id="JAAAHW010006866">
    <property type="protein sequence ID" value="KAF9953941.1"/>
    <property type="molecule type" value="Genomic_DNA"/>
</dbReference>
<evidence type="ECO:0000256" key="2">
    <source>
        <dbReference type="SAM" id="MobiDB-lite"/>
    </source>
</evidence>
<dbReference type="GO" id="GO:0008270">
    <property type="term" value="F:zinc ion binding"/>
    <property type="evidence" value="ECO:0007669"/>
    <property type="project" value="UniProtKB-KW"/>
</dbReference>
<keyword evidence="1" id="KW-0862">Zinc</keyword>
<keyword evidence="5" id="KW-1185">Reference proteome</keyword>
<proteinExistence type="predicted"/>
<evidence type="ECO:0000256" key="1">
    <source>
        <dbReference type="PROSITE-ProRule" id="PRU00047"/>
    </source>
</evidence>
<feature type="region of interest" description="Disordered" evidence="2">
    <location>
        <begin position="70"/>
        <end position="112"/>
    </location>
</feature>
<reference evidence="4" key="1">
    <citation type="journal article" date="2020" name="Fungal Divers.">
        <title>Resolving the Mortierellaceae phylogeny through synthesis of multi-gene phylogenetics and phylogenomics.</title>
        <authorList>
            <person name="Vandepol N."/>
            <person name="Liber J."/>
            <person name="Desiro A."/>
            <person name="Na H."/>
            <person name="Kennedy M."/>
            <person name="Barry K."/>
            <person name="Grigoriev I.V."/>
            <person name="Miller A.N."/>
            <person name="O'Donnell K."/>
            <person name="Stajich J.E."/>
            <person name="Bonito G."/>
        </authorList>
    </citation>
    <scope>NUCLEOTIDE SEQUENCE</scope>
    <source>
        <strain evidence="4">MES-2147</strain>
    </source>
</reference>
<feature type="domain" description="CCHC-type" evidence="3">
    <location>
        <begin position="64"/>
        <end position="80"/>
    </location>
</feature>
<gene>
    <name evidence="4" type="ORF">BGZ65_004338</name>
</gene>
<dbReference type="Pfam" id="PF00098">
    <property type="entry name" value="zf-CCHC"/>
    <property type="match status" value="1"/>
</dbReference>
<dbReference type="Gene3D" id="4.10.60.10">
    <property type="entry name" value="Zinc finger, CCHC-type"/>
    <property type="match status" value="1"/>
</dbReference>
<feature type="compositionally biased region" description="Basic and acidic residues" evidence="2">
    <location>
        <begin position="74"/>
        <end position="103"/>
    </location>
</feature>
<keyword evidence="1" id="KW-0863">Zinc-finger</keyword>
<feature type="region of interest" description="Disordered" evidence="2">
    <location>
        <begin position="1"/>
        <end position="56"/>
    </location>
</feature>
<dbReference type="GO" id="GO:0003676">
    <property type="term" value="F:nucleic acid binding"/>
    <property type="evidence" value="ECO:0007669"/>
    <property type="project" value="InterPro"/>
</dbReference>
<sequence>GTPEKKSTSHSSGKASKGESSQTTVRVATERPMASFVSKKRFLPEETEATTKKARRTEALENGKCFACGKTGHFQRDCPQRQDRKTKSDDRKGVSELRNERKTPPTNVAESHFMDAMDNYRLDIA</sequence>
<feature type="non-terminal residue" evidence="4">
    <location>
        <position position="1"/>
    </location>
</feature>
<evidence type="ECO:0000313" key="5">
    <source>
        <dbReference type="Proteomes" id="UP000749646"/>
    </source>
</evidence>
<dbReference type="Proteomes" id="UP000749646">
    <property type="component" value="Unassembled WGS sequence"/>
</dbReference>
<organism evidence="4 5">
    <name type="scientific">Modicella reniformis</name>
    <dbReference type="NCBI Taxonomy" id="1440133"/>
    <lineage>
        <taxon>Eukaryota</taxon>
        <taxon>Fungi</taxon>
        <taxon>Fungi incertae sedis</taxon>
        <taxon>Mucoromycota</taxon>
        <taxon>Mortierellomycotina</taxon>
        <taxon>Mortierellomycetes</taxon>
        <taxon>Mortierellales</taxon>
        <taxon>Mortierellaceae</taxon>
        <taxon>Modicella</taxon>
    </lineage>
</organism>
<dbReference type="InterPro" id="IPR001878">
    <property type="entry name" value="Znf_CCHC"/>
</dbReference>
<dbReference type="PROSITE" id="PS50158">
    <property type="entry name" value="ZF_CCHC"/>
    <property type="match status" value="1"/>
</dbReference>
<dbReference type="OrthoDB" id="981939at2759"/>
<feature type="compositionally biased region" description="Polar residues" evidence="2">
    <location>
        <begin position="9"/>
        <end position="26"/>
    </location>
</feature>
<comment type="caution">
    <text evidence="4">The sequence shown here is derived from an EMBL/GenBank/DDBJ whole genome shotgun (WGS) entry which is preliminary data.</text>
</comment>
<keyword evidence="1" id="KW-0479">Metal-binding</keyword>
<dbReference type="SMART" id="SM00343">
    <property type="entry name" value="ZnF_C2HC"/>
    <property type="match status" value="1"/>
</dbReference>
<dbReference type="InterPro" id="IPR036875">
    <property type="entry name" value="Znf_CCHC_sf"/>
</dbReference>
<dbReference type="AlphaFoldDB" id="A0A9P6J1V3"/>
<name>A0A9P6J1V3_9FUNG</name>
<evidence type="ECO:0000259" key="3">
    <source>
        <dbReference type="PROSITE" id="PS50158"/>
    </source>
</evidence>
<evidence type="ECO:0000313" key="4">
    <source>
        <dbReference type="EMBL" id="KAF9953941.1"/>
    </source>
</evidence>
<protein>
    <recommendedName>
        <fullName evidence="3">CCHC-type domain-containing protein</fullName>
    </recommendedName>
</protein>
<dbReference type="SUPFAM" id="SSF57756">
    <property type="entry name" value="Retrovirus zinc finger-like domains"/>
    <property type="match status" value="1"/>
</dbReference>
<accession>A0A9P6J1V3</accession>